<evidence type="ECO:0000256" key="1">
    <source>
        <dbReference type="SAM" id="MobiDB-lite"/>
    </source>
</evidence>
<feature type="region of interest" description="Disordered" evidence="1">
    <location>
        <begin position="1"/>
        <end position="53"/>
    </location>
</feature>
<organism evidence="3 4">
    <name type="scientific">Byssothecium circinans</name>
    <dbReference type="NCBI Taxonomy" id="147558"/>
    <lineage>
        <taxon>Eukaryota</taxon>
        <taxon>Fungi</taxon>
        <taxon>Dikarya</taxon>
        <taxon>Ascomycota</taxon>
        <taxon>Pezizomycotina</taxon>
        <taxon>Dothideomycetes</taxon>
        <taxon>Pleosporomycetidae</taxon>
        <taxon>Pleosporales</taxon>
        <taxon>Massarineae</taxon>
        <taxon>Massarinaceae</taxon>
        <taxon>Byssothecium</taxon>
    </lineage>
</organism>
<evidence type="ECO:0000313" key="4">
    <source>
        <dbReference type="Proteomes" id="UP000800035"/>
    </source>
</evidence>
<dbReference type="EMBL" id="ML976996">
    <property type="protein sequence ID" value="KAF1955062.1"/>
    <property type="molecule type" value="Genomic_DNA"/>
</dbReference>
<feature type="compositionally biased region" description="Gly residues" evidence="1">
    <location>
        <begin position="96"/>
        <end position="111"/>
    </location>
</feature>
<proteinExistence type="predicted"/>
<dbReference type="AlphaFoldDB" id="A0A6A5TTR7"/>
<protein>
    <recommendedName>
        <fullName evidence="2">DUF7932 domain-containing protein</fullName>
    </recommendedName>
</protein>
<accession>A0A6A5TTR7</accession>
<evidence type="ECO:0000259" key="2">
    <source>
        <dbReference type="Pfam" id="PF25560"/>
    </source>
</evidence>
<dbReference type="InterPro" id="IPR057692">
    <property type="entry name" value="DUF7932"/>
</dbReference>
<feature type="region of interest" description="Disordered" evidence="1">
    <location>
        <begin position="94"/>
        <end position="153"/>
    </location>
</feature>
<name>A0A6A5TTR7_9PLEO</name>
<sequence length="1071" mass="116405">MNPQRPQLAIQVNGGDGESGYTTYSWSPDAAPKYQHGVDGRSARRPGGGGPGGFLSVMLSPSRSCAGGIHVEGIGSWQGQDWEVPPGHDLLVSARGGHGGNGGIGENGQDGGRGRDGNDATRYSQATAGHRGKNGGSGGYGSSGANGGDGGTIEVSVREEDMNLLIAVLWTVKGGNGGARGAHGRGGRGGKGGKGGAGYEWSIDIHRVRIVENSAGHHVPETYVETEYYSNPPGWNGSSGYNGSQPSEPLYDGAPGRDGLFSFFVLRSNGPREQYHGCYDLRVSGFDIMDENDDGINEPGEHIFVKNIRVQNTGAMPSPPFTSIPLNIVPSTWLDGNVVQDGITLPTGIPLGGSYEARGFMKLFVKQEPGRRASPGCPLIANDTVKIIAVMPGINRTLDNFLIQSPIVVRYPLELLPPAYLRTVSIGDEFTVQWKIRNVSRKKYGTESNPSRLCGTRLHKTGSFSFKTPVENDESLQYIDIIDPAGEVAFNQIFRVADSAEPFSRGMMYLEMLLGEPSNDPSRYSPAPSPMPGVRWIARFDLGFQISSAYHYNPEASYLLLVNTNTPGSLVREIIAYVHGSLYLGVDVYNLSVSGTLVEKNTNENILKRYWGKTIIILANQMDYFGQLGRHAYEFIDPWLASRLLKAGTKILFLGLGDVNHLGQNWVKMAATPEFPIDLSGTDGSIHVADINSLLGSFRQMDLSNKRSMEMKSHTVAVKKSMFQSYKSSTDRSGKKLAKRLSKIYPFQNYALAGDHANASKTNPAKVIVREGLSSDITILASSIPCHQDMISLPSPFAYLIAATLPLERRLQMLWTGASDPEGANSNRSPQVINNQGGSSDVDLLQLSENVRRFLALSVKYDLLQETASFCSKAPLRDPASKLSTNILLPSLSTFFSSAKTASIDVNNLPSDKEWLRSIIIWLLAEANPKLFGRARGRKRIVRNFINSNISSTLSPSRPDDTSQSFKSITKQQLPQVQKAIKDLRRSKKGLDELPVVAATMVEIAGAVGIDNTGYPFQDIGRLINRFNPTFFWAEDHHAGFLVAYSAFTQRIAADEARSADMIRNMIVDGA</sequence>
<feature type="domain" description="DUF7932" evidence="2">
    <location>
        <begin position="281"/>
        <end position="411"/>
    </location>
</feature>
<keyword evidence="4" id="KW-1185">Reference proteome</keyword>
<dbReference type="Proteomes" id="UP000800035">
    <property type="component" value="Unassembled WGS sequence"/>
</dbReference>
<reference evidence="3" key="1">
    <citation type="journal article" date="2020" name="Stud. Mycol.">
        <title>101 Dothideomycetes genomes: a test case for predicting lifestyles and emergence of pathogens.</title>
        <authorList>
            <person name="Haridas S."/>
            <person name="Albert R."/>
            <person name="Binder M."/>
            <person name="Bloem J."/>
            <person name="Labutti K."/>
            <person name="Salamov A."/>
            <person name="Andreopoulos B."/>
            <person name="Baker S."/>
            <person name="Barry K."/>
            <person name="Bills G."/>
            <person name="Bluhm B."/>
            <person name="Cannon C."/>
            <person name="Castanera R."/>
            <person name="Culley D."/>
            <person name="Daum C."/>
            <person name="Ezra D."/>
            <person name="Gonzalez J."/>
            <person name="Henrissat B."/>
            <person name="Kuo A."/>
            <person name="Liang C."/>
            <person name="Lipzen A."/>
            <person name="Lutzoni F."/>
            <person name="Magnuson J."/>
            <person name="Mondo S."/>
            <person name="Nolan M."/>
            <person name="Ohm R."/>
            <person name="Pangilinan J."/>
            <person name="Park H.-J."/>
            <person name="Ramirez L."/>
            <person name="Alfaro M."/>
            <person name="Sun H."/>
            <person name="Tritt A."/>
            <person name="Yoshinaga Y."/>
            <person name="Zwiers L.-H."/>
            <person name="Turgeon B."/>
            <person name="Goodwin S."/>
            <person name="Spatafora J."/>
            <person name="Crous P."/>
            <person name="Grigoriev I."/>
        </authorList>
    </citation>
    <scope>NUCLEOTIDE SEQUENCE</scope>
    <source>
        <strain evidence="3">CBS 675.92</strain>
    </source>
</reference>
<feature type="compositionally biased region" description="Polar residues" evidence="1">
    <location>
        <begin position="824"/>
        <end position="837"/>
    </location>
</feature>
<gene>
    <name evidence="3" type="ORF">CC80DRAFT_594675</name>
</gene>
<feature type="region of interest" description="Disordered" evidence="1">
    <location>
        <begin position="818"/>
        <end position="837"/>
    </location>
</feature>
<evidence type="ECO:0000313" key="3">
    <source>
        <dbReference type="EMBL" id="KAF1955062.1"/>
    </source>
</evidence>
<dbReference type="Pfam" id="PF25560">
    <property type="entry name" value="DUF7932"/>
    <property type="match status" value="1"/>
</dbReference>
<dbReference type="OrthoDB" id="5319158at2759"/>
<feature type="compositionally biased region" description="Gly residues" evidence="1">
    <location>
        <begin position="134"/>
        <end position="151"/>
    </location>
</feature>